<feature type="compositionally biased region" description="Low complexity" evidence="12">
    <location>
        <begin position="404"/>
        <end position="415"/>
    </location>
</feature>
<dbReference type="Gene3D" id="3.30.70.1030">
    <property type="entry name" value="Apc35880, domain 1"/>
    <property type="match status" value="2"/>
</dbReference>
<feature type="compositionally biased region" description="Low complexity" evidence="12">
    <location>
        <begin position="431"/>
        <end position="462"/>
    </location>
</feature>
<dbReference type="InterPro" id="IPR011008">
    <property type="entry name" value="Dimeric_a/b-barrel"/>
</dbReference>
<dbReference type="PANTHER" id="PTHR36843">
    <property type="entry name" value="HEME-DEPENDENT PEROXIDASE YWFI-RELATED"/>
    <property type="match status" value="1"/>
</dbReference>
<evidence type="ECO:0000256" key="2">
    <source>
        <dbReference type="ARBA" id="ARBA00022617"/>
    </source>
</evidence>
<keyword evidence="6 11" id="KW-0456">Lyase</keyword>
<feature type="binding site" evidence="11">
    <location>
        <position position="286"/>
    </location>
    <ligand>
        <name>Fe(2+)</name>
        <dbReference type="ChEBI" id="CHEBI:29033"/>
    </ligand>
</feature>
<organism evidence="13 15">
    <name type="scientific">Acidipropionibacterium acidipropionici</name>
    <dbReference type="NCBI Taxonomy" id="1748"/>
    <lineage>
        <taxon>Bacteria</taxon>
        <taxon>Bacillati</taxon>
        <taxon>Actinomycetota</taxon>
        <taxon>Actinomycetes</taxon>
        <taxon>Propionibacteriales</taxon>
        <taxon>Propionibacteriaceae</taxon>
        <taxon>Acidipropionibacterium</taxon>
    </lineage>
</organism>
<evidence type="ECO:0000256" key="8">
    <source>
        <dbReference type="ARBA" id="ARBA00024536"/>
    </source>
</evidence>
<keyword evidence="2" id="KW-0349">Heme</keyword>
<evidence type="ECO:0000313" key="14">
    <source>
        <dbReference type="EMBL" id="AOZ46746.1"/>
    </source>
</evidence>
<dbReference type="SUPFAM" id="SSF54909">
    <property type="entry name" value="Dimeric alpha+beta barrel"/>
    <property type="match status" value="1"/>
</dbReference>
<keyword evidence="3 11" id="KW-0479">Metal-binding</keyword>
<accession>A0AAC8YG00</accession>
<reference evidence="14 16" key="1">
    <citation type="journal article" date="2016" name="Plant Dis.">
        <title>Improved production of propionic acid using genome shuffling.</title>
        <authorList>
            <person name="Luna-Flores C.H."/>
            <person name="Palfreyman R.W."/>
            <person name="Kromer J.O."/>
            <person name="Nielsen L.K."/>
            <person name="Marcellin E."/>
        </authorList>
    </citation>
    <scope>NUCLEOTIDE SEQUENCE [LARGE SCALE GENOMIC DNA]</scope>
    <source>
        <strain evidence="14 16">F3E8</strain>
    </source>
</reference>
<evidence type="ECO:0000256" key="4">
    <source>
        <dbReference type="ARBA" id="ARBA00023004"/>
    </source>
</evidence>
<dbReference type="PANTHER" id="PTHR36843:SF1">
    <property type="entry name" value="COPROHEME DECARBOXYLASE"/>
    <property type="match status" value="1"/>
</dbReference>
<dbReference type="GO" id="GO:0005737">
    <property type="term" value="C:cytoplasm"/>
    <property type="evidence" value="ECO:0007669"/>
    <property type="project" value="UniProtKB-SubCell"/>
</dbReference>
<dbReference type="EC" id="4.99.1.9" evidence="11"/>
<keyword evidence="7 11" id="KW-0627">Porphyrin biosynthesis</keyword>
<name>A0AAC8YG00_9ACTN</name>
<feature type="compositionally biased region" description="Polar residues" evidence="12">
    <location>
        <begin position="464"/>
        <end position="478"/>
    </location>
</feature>
<dbReference type="GO" id="GO:0020037">
    <property type="term" value="F:heme binding"/>
    <property type="evidence" value="ECO:0007669"/>
    <property type="project" value="InterPro"/>
</dbReference>
<feature type="binding site" evidence="11">
    <location>
        <position position="65"/>
    </location>
    <ligand>
        <name>Fe-coproporphyrin III</name>
        <dbReference type="ChEBI" id="CHEBI:68438"/>
    </ligand>
</feature>
<evidence type="ECO:0000256" key="11">
    <source>
        <dbReference type="HAMAP-Rule" id="MF_00323"/>
    </source>
</evidence>
<dbReference type="GO" id="GO:0006783">
    <property type="term" value="P:heme biosynthetic process"/>
    <property type="evidence" value="ECO:0007669"/>
    <property type="project" value="UniProtKB-UniRule"/>
</dbReference>
<dbReference type="CDD" id="cd00419">
    <property type="entry name" value="Ferrochelatase_C"/>
    <property type="match status" value="1"/>
</dbReference>
<comment type="caution">
    <text evidence="11">Lacks conserved residue(s) required for the propagation of feature annotation.</text>
</comment>
<dbReference type="GO" id="GO:0004325">
    <property type="term" value="F:ferrochelatase activity"/>
    <property type="evidence" value="ECO:0007669"/>
    <property type="project" value="UniProtKB-UniRule"/>
</dbReference>
<dbReference type="EMBL" id="CP014352">
    <property type="protein sequence ID" value="AMS05267.1"/>
    <property type="molecule type" value="Genomic_DNA"/>
</dbReference>
<dbReference type="NCBIfam" id="NF042928">
    <property type="entry name" value="HemQ_actino"/>
    <property type="match status" value="1"/>
</dbReference>
<evidence type="ECO:0000256" key="7">
    <source>
        <dbReference type="ARBA" id="ARBA00023244"/>
    </source>
</evidence>
<evidence type="ECO:0000256" key="10">
    <source>
        <dbReference type="ARBA" id="ARBA00049935"/>
    </source>
</evidence>
<keyword evidence="16" id="KW-1185">Reference proteome</keyword>
<evidence type="ECO:0000256" key="1">
    <source>
        <dbReference type="ARBA" id="ARBA00004744"/>
    </source>
</evidence>
<evidence type="ECO:0000256" key="5">
    <source>
        <dbReference type="ARBA" id="ARBA00023133"/>
    </source>
</evidence>
<comment type="subcellular location">
    <subcellularLocation>
        <location evidence="11">Cytoplasm</location>
    </subcellularLocation>
</comment>
<feature type="binding site" evidence="11">
    <location>
        <position position="194"/>
    </location>
    <ligand>
        <name>Fe(2+)</name>
        <dbReference type="ChEBI" id="CHEBI:29033"/>
    </ligand>
</feature>
<evidence type="ECO:0000313" key="15">
    <source>
        <dbReference type="Proteomes" id="UP000075221"/>
    </source>
</evidence>
<comment type="function">
    <text evidence="11">Involved in coproporphyrin-dependent heme b biosynthesis. Catalyzes the insertion of ferrous iron into coproporphyrin III to form Fe-coproporphyrin III.</text>
</comment>
<dbReference type="Pfam" id="PF00762">
    <property type="entry name" value="Ferrochelatase"/>
    <property type="match status" value="1"/>
</dbReference>
<evidence type="ECO:0000256" key="6">
    <source>
        <dbReference type="ARBA" id="ARBA00023239"/>
    </source>
</evidence>
<comment type="pathway">
    <text evidence="1 11">Porphyrin-containing compound metabolism; protoheme biosynthesis.</text>
</comment>
<proteinExistence type="inferred from homology"/>
<protein>
    <recommendedName>
        <fullName evidence="11">Coproporphyrin III ferrochelatase</fullName>
        <ecNumber evidence="11">4.99.1.9</ecNumber>
    </recommendedName>
</protein>
<dbReference type="CDD" id="cd03411">
    <property type="entry name" value="Ferrochelatase_N"/>
    <property type="match status" value="1"/>
</dbReference>
<dbReference type="RefSeq" id="WP_062819416.1">
    <property type="nucleotide sequence ID" value="NZ_CP014352.1"/>
</dbReference>
<comment type="catalytic activity">
    <reaction evidence="8">
        <text>Fe-coproporphyrin III + 2 H(+) = coproporphyrin III + Fe(2+)</text>
        <dbReference type="Rhea" id="RHEA:49572"/>
        <dbReference type="ChEBI" id="CHEBI:15378"/>
        <dbReference type="ChEBI" id="CHEBI:29033"/>
        <dbReference type="ChEBI" id="CHEBI:68438"/>
        <dbReference type="ChEBI" id="CHEBI:131725"/>
        <dbReference type="EC" id="4.99.1.9"/>
    </reaction>
    <physiologicalReaction direction="right-to-left" evidence="8">
        <dbReference type="Rhea" id="RHEA:49574"/>
    </physiologicalReaction>
</comment>
<evidence type="ECO:0000313" key="16">
    <source>
        <dbReference type="Proteomes" id="UP000178666"/>
    </source>
</evidence>
<dbReference type="InterPro" id="IPR001015">
    <property type="entry name" value="Ferrochelatase"/>
</dbReference>
<dbReference type="Proteomes" id="UP000075221">
    <property type="component" value="Chromosome"/>
</dbReference>
<evidence type="ECO:0000256" key="12">
    <source>
        <dbReference type="SAM" id="MobiDB-lite"/>
    </source>
</evidence>
<dbReference type="GO" id="GO:0046872">
    <property type="term" value="F:metal ion binding"/>
    <property type="evidence" value="ECO:0007669"/>
    <property type="project" value="UniProtKB-KW"/>
</dbReference>
<evidence type="ECO:0000256" key="3">
    <source>
        <dbReference type="ARBA" id="ARBA00022723"/>
    </source>
</evidence>
<feature type="region of interest" description="Disordered" evidence="12">
    <location>
        <begin position="354"/>
        <end position="488"/>
    </location>
</feature>
<dbReference type="Proteomes" id="UP000178666">
    <property type="component" value="Chromosome"/>
</dbReference>
<comment type="similarity">
    <text evidence="11">Belongs to the ferrochelatase family.</text>
</comment>
<dbReference type="GO" id="GO:0016491">
    <property type="term" value="F:oxidoreductase activity"/>
    <property type="evidence" value="ECO:0007669"/>
    <property type="project" value="InterPro"/>
</dbReference>
<evidence type="ECO:0000313" key="13">
    <source>
        <dbReference type="EMBL" id="AMS05267.1"/>
    </source>
</evidence>
<dbReference type="EMBL" id="CP015970">
    <property type="protein sequence ID" value="AOZ46746.1"/>
    <property type="molecule type" value="Genomic_DNA"/>
</dbReference>
<feature type="compositionally biased region" description="Low complexity" evidence="12">
    <location>
        <begin position="375"/>
        <end position="395"/>
    </location>
</feature>
<feature type="binding site" evidence="11">
    <location>
        <position position="134"/>
    </location>
    <ligand>
        <name>Fe-coproporphyrin III</name>
        <dbReference type="ChEBI" id="CHEBI:68438"/>
    </ligand>
</feature>
<dbReference type="SUPFAM" id="SSF53800">
    <property type="entry name" value="Chelatase"/>
    <property type="match status" value="1"/>
</dbReference>
<gene>
    <name evidence="11" type="primary">cpfC</name>
    <name evidence="14" type="ORF">A8L58_08585</name>
    <name evidence="13" type="ORF">AXH35_07125</name>
</gene>
<reference evidence="13 15" key="2">
    <citation type="submission" date="2016-02" db="EMBL/GenBank/DDBJ databases">
        <title>Complete Genome Sequence of Propionibacterium acidipropionici ATCC 55737.</title>
        <authorList>
            <person name="Luna Flores C.H."/>
            <person name="Nielsen L.K."/>
            <person name="Marcellin E."/>
        </authorList>
    </citation>
    <scope>NUCLEOTIDE SEQUENCE [LARGE SCALE GENOMIC DNA]</scope>
    <source>
        <strain evidence="13 15">ATCC 55737</strain>
    </source>
</reference>
<dbReference type="AlphaFoldDB" id="A0AAC8YG00"/>
<dbReference type="Pfam" id="PF06778">
    <property type="entry name" value="Chlor_dismutase"/>
    <property type="match status" value="1"/>
</dbReference>
<comment type="cofactor">
    <cofactor evidence="10">
        <name>Fe-coproporphyrin III</name>
        <dbReference type="ChEBI" id="CHEBI:68438"/>
    </cofactor>
</comment>
<dbReference type="InterPro" id="IPR010644">
    <property type="entry name" value="ChdC/CLD"/>
</dbReference>
<keyword evidence="5 11" id="KW-0350">Heme biosynthesis</keyword>
<dbReference type="InterPro" id="IPR033644">
    <property type="entry name" value="Ferrochelatase_C"/>
</dbReference>
<dbReference type="HAMAP" id="MF_00323">
    <property type="entry name" value="Ferrochelatase"/>
    <property type="match status" value="1"/>
</dbReference>
<keyword evidence="11" id="KW-0963">Cytoplasm</keyword>
<sequence>MSDHTPARGLNEPLDPYDAVLIASFGGPRGPEEVRPFLRRVSGGRIPESRLDAVAEHYDRFGGTSPINDANDALLEALRINLRAHGSDVPVVLGNRNGSPYLADVVDSLYKDGARRVLMLPTSAFDSFSGCRQYRRDADAVLAELGHTDMVIDKVAPFWAVGGYTTANAEALMDAFGRIPPTSLEATRVVFVTHSIPLPMQEASGSGEPGTDYVAQHQQLCARVAETVRTRFGGMPRWDLVYCSRSGRPTDPWLEPDVNDYLRTLPAQGVKSVVLAPVGFISDHMEVVNDLDREAAETVADLGLAMARATTAGTHPAFVESLGELLAGQAAAVRQAGGRLPEAWLCGCERGGQVRGGRSLGDQGALPPVYRAGDADPAPASHPSSAQSADSAHSPVEATPPPASQAASPVADSVVGAGAAPQSGSTVAQDAGAAGSAPSPTSGESPVSADSPSTSSAVSDAAGSTITRTSTGDGTYSVPTDARDHAVQPDEVNRASLWAMYSVFKVSDPLPSDDAALADLVTGSIDWAAGAGAETRGWYDLSGLRADADLLVWWTSADAAALQETYHRFVGSGLGRHLSPVWSNLAVHRPAEFNKSHLPSCFAGVAPRRWACFYPFVRTKDWYLLDAGDRSRMLREHGISGAASPDVKASTLAAFALGDYEWILTLEADDPARLVDVMKDLRYVEARRHVDVDTPFFTGERVDPDTWARRQLRG</sequence>
<keyword evidence="4 11" id="KW-0408">Iron</keyword>
<dbReference type="Gene3D" id="3.40.50.1400">
    <property type="match status" value="2"/>
</dbReference>
<evidence type="ECO:0000256" key="9">
    <source>
        <dbReference type="ARBA" id="ARBA00049896"/>
    </source>
</evidence>
<dbReference type="InterPro" id="IPR033659">
    <property type="entry name" value="Ferrochelatase_N"/>
</dbReference>
<comment type="catalytic activity">
    <reaction evidence="9">
        <text>Fe-coproporphyrin III + 2 H2O2 + 2 H(+) = heme b + 2 CO2 + 4 H2O</text>
        <dbReference type="Rhea" id="RHEA:56516"/>
        <dbReference type="ChEBI" id="CHEBI:15377"/>
        <dbReference type="ChEBI" id="CHEBI:15378"/>
        <dbReference type="ChEBI" id="CHEBI:16240"/>
        <dbReference type="ChEBI" id="CHEBI:16526"/>
        <dbReference type="ChEBI" id="CHEBI:60344"/>
        <dbReference type="ChEBI" id="CHEBI:68438"/>
        <dbReference type="EC" id="1.3.98.5"/>
    </reaction>
    <physiologicalReaction direction="left-to-right" evidence="9">
        <dbReference type="Rhea" id="RHEA:56517"/>
    </physiologicalReaction>
</comment>